<dbReference type="PANTHER" id="PTHR43133:SF46">
    <property type="entry name" value="RNA POLYMERASE SIGMA-70 FACTOR ECF SUBFAMILY"/>
    <property type="match status" value="1"/>
</dbReference>
<dbReference type="Gene3D" id="1.10.1740.10">
    <property type="match status" value="1"/>
</dbReference>
<evidence type="ECO:0000256" key="2">
    <source>
        <dbReference type="ARBA" id="ARBA00023015"/>
    </source>
</evidence>
<name>A0ABX3NRA5_9BACT</name>
<accession>A0ABX3NRA5</accession>
<evidence type="ECO:0000256" key="4">
    <source>
        <dbReference type="ARBA" id="ARBA00023163"/>
    </source>
</evidence>
<keyword evidence="4" id="KW-0804">Transcription</keyword>
<organism evidence="7 8">
    <name type="scientific">Niastella koreensis</name>
    <dbReference type="NCBI Taxonomy" id="354356"/>
    <lineage>
        <taxon>Bacteria</taxon>
        <taxon>Pseudomonadati</taxon>
        <taxon>Bacteroidota</taxon>
        <taxon>Chitinophagia</taxon>
        <taxon>Chitinophagales</taxon>
        <taxon>Chitinophagaceae</taxon>
        <taxon>Niastella</taxon>
    </lineage>
</organism>
<feature type="domain" description="RNA polymerase sigma factor 70 region 4 type 2" evidence="6">
    <location>
        <begin position="122"/>
        <end position="174"/>
    </location>
</feature>
<dbReference type="InterPro" id="IPR013249">
    <property type="entry name" value="RNA_pol_sigma70_r4_t2"/>
</dbReference>
<dbReference type="SUPFAM" id="SSF88659">
    <property type="entry name" value="Sigma3 and sigma4 domains of RNA polymerase sigma factors"/>
    <property type="match status" value="1"/>
</dbReference>
<dbReference type="InterPro" id="IPR014284">
    <property type="entry name" value="RNA_pol_sigma-70_dom"/>
</dbReference>
<evidence type="ECO:0000259" key="6">
    <source>
        <dbReference type="Pfam" id="PF08281"/>
    </source>
</evidence>
<dbReference type="InterPro" id="IPR036388">
    <property type="entry name" value="WH-like_DNA-bd_sf"/>
</dbReference>
<dbReference type="RefSeq" id="WP_014218957.1">
    <property type="nucleotide sequence ID" value="NZ_LWBO01000034.1"/>
</dbReference>
<comment type="caution">
    <text evidence="7">The sequence shown here is derived from an EMBL/GenBank/DDBJ whole genome shotgun (WGS) entry which is preliminary data.</text>
</comment>
<keyword evidence="3" id="KW-0731">Sigma factor</keyword>
<dbReference type="Pfam" id="PF08281">
    <property type="entry name" value="Sigma70_r4_2"/>
    <property type="match status" value="1"/>
</dbReference>
<feature type="domain" description="RNA polymerase sigma-70 region 2" evidence="5">
    <location>
        <begin position="24"/>
        <end position="90"/>
    </location>
</feature>
<dbReference type="InterPro" id="IPR007627">
    <property type="entry name" value="RNA_pol_sigma70_r2"/>
</dbReference>
<reference evidence="7 8" key="1">
    <citation type="submission" date="2016-04" db="EMBL/GenBank/DDBJ databases">
        <authorList>
            <person name="Chen L."/>
            <person name="Zhuang W."/>
            <person name="Wang G."/>
        </authorList>
    </citation>
    <scope>NUCLEOTIDE SEQUENCE [LARGE SCALE GENOMIC DNA]</scope>
    <source>
        <strain evidence="8">GR20</strain>
    </source>
</reference>
<keyword evidence="2" id="KW-0805">Transcription regulation</keyword>
<dbReference type="NCBIfam" id="TIGR02985">
    <property type="entry name" value="Sig70_bacteroi1"/>
    <property type="match status" value="1"/>
</dbReference>
<dbReference type="InterPro" id="IPR013324">
    <property type="entry name" value="RNA_pol_sigma_r3/r4-like"/>
</dbReference>
<comment type="similarity">
    <text evidence="1">Belongs to the sigma-70 factor family. ECF subfamily.</text>
</comment>
<dbReference type="EMBL" id="LWBO01000034">
    <property type="protein sequence ID" value="OQP43960.1"/>
    <property type="molecule type" value="Genomic_DNA"/>
</dbReference>
<evidence type="ECO:0000313" key="7">
    <source>
        <dbReference type="EMBL" id="OQP43960.1"/>
    </source>
</evidence>
<sequence length="194" mass="22542">MKNPGHHIIAGFQQGSKDAFATVYNMHYSRLYSFIKKVIGDREEAQDITAETFVKLWKLRANFNTEENIKAFLYITARNACMDYLRYRQRQTVNKQAFGYTVPQQEEGNSIPNDEIKTAVLKQLHSEIENLPTQCKRIFKMAWLEGKKNAAIAAQLSLTEQTVRNQKARAIKLLRLALENYNMELFVLFILMMV</sequence>
<evidence type="ECO:0000256" key="3">
    <source>
        <dbReference type="ARBA" id="ARBA00023082"/>
    </source>
</evidence>
<evidence type="ECO:0000256" key="1">
    <source>
        <dbReference type="ARBA" id="ARBA00010641"/>
    </source>
</evidence>
<protein>
    <recommendedName>
        <fullName evidence="9">RNA polymerase, sigma-24 subunit, ECF subfamily</fullName>
    </recommendedName>
</protein>
<dbReference type="SUPFAM" id="SSF88946">
    <property type="entry name" value="Sigma2 domain of RNA polymerase sigma factors"/>
    <property type="match status" value="1"/>
</dbReference>
<dbReference type="InterPro" id="IPR014327">
    <property type="entry name" value="RNA_pol_sigma70_bacteroid"/>
</dbReference>
<keyword evidence="8" id="KW-1185">Reference proteome</keyword>
<dbReference type="InterPro" id="IPR013325">
    <property type="entry name" value="RNA_pol_sigma_r2"/>
</dbReference>
<evidence type="ECO:0000259" key="5">
    <source>
        <dbReference type="Pfam" id="PF04542"/>
    </source>
</evidence>
<dbReference type="Proteomes" id="UP000192277">
    <property type="component" value="Unassembled WGS sequence"/>
</dbReference>
<dbReference type="NCBIfam" id="TIGR02937">
    <property type="entry name" value="sigma70-ECF"/>
    <property type="match status" value="1"/>
</dbReference>
<dbReference type="PANTHER" id="PTHR43133">
    <property type="entry name" value="RNA POLYMERASE ECF-TYPE SIGMA FACTO"/>
    <property type="match status" value="1"/>
</dbReference>
<dbReference type="Gene3D" id="1.10.10.10">
    <property type="entry name" value="Winged helix-like DNA-binding domain superfamily/Winged helix DNA-binding domain"/>
    <property type="match status" value="1"/>
</dbReference>
<gene>
    <name evidence="7" type="ORF">A4D02_10820</name>
</gene>
<evidence type="ECO:0008006" key="9">
    <source>
        <dbReference type="Google" id="ProtNLM"/>
    </source>
</evidence>
<evidence type="ECO:0000313" key="8">
    <source>
        <dbReference type="Proteomes" id="UP000192277"/>
    </source>
</evidence>
<proteinExistence type="inferred from homology"/>
<dbReference type="InterPro" id="IPR039425">
    <property type="entry name" value="RNA_pol_sigma-70-like"/>
</dbReference>
<dbReference type="Pfam" id="PF04542">
    <property type="entry name" value="Sigma70_r2"/>
    <property type="match status" value="1"/>
</dbReference>